<dbReference type="Gene3D" id="3.40.50.300">
    <property type="entry name" value="P-loop containing nucleotide triphosphate hydrolases"/>
    <property type="match status" value="1"/>
</dbReference>
<evidence type="ECO:0000313" key="1">
    <source>
        <dbReference type="EMBL" id="MDM8200717.1"/>
    </source>
</evidence>
<organism evidence="1 2">
    <name type="scientific">Allofournierella massiliensis</name>
    <dbReference type="NCBI Taxonomy" id="1650663"/>
    <lineage>
        <taxon>Bacteria</taxon>
        <taxon>Bacillati</taxon>
        <taxon>Bacillota</taxon>
        <taxon>Clostridia</taxon>
        <taxon>Eubacteriales</taxon>
        <taxon>Oscillospiraceae</taxon>
        <taxon>Allofournierella</taxon>
    </lineage>
</organism>
<dbReference type="SUPFAM" id="SSF52540">
    <property type="entry name" value="P-loop containing nucleoside triphosphate hydrolases"/>
    <property type="match status" value="1"/>
</dbReference>
<protein>
    <recommendedName>
        <fullName evidence="3">Uridine kinase</fullName>
    </recommendedName>
</protein>
<reference evidence="1 2" key="2">
    <citation type="submission" date="2023-06" db="EMBL/GenBank/DDBJ databases">
        <title>Identification and characterization of horizontal gene transfer across gut microbiota members of farm animals based on homology search.</title>
        <authorList>
            <person name="Schwarzerova J."/>
            <person name="Nykrynova M."/>
            <person name="Jureckova K."/>
            <person name="Cejkova D."/>
            <person name="Rychlik I."/>
        </authorList>
    </citation>
    <scope>NUCLEOTIDE SEQUENCE [LARGE SCALE GENOMIC DNA]</scope>
    <source>
        <strain evidence="1 2">ET340</strain>
    </source>
</reference>
<name>A0ABT7UP97_9FIRM</name>
<keyword evidence="2" id="KW-1185">Reference proteome</keyword>
<dbReference type="RefSeq" id="WP_289599429.1">
    <property type="nucleotide sequence ID" value="NZ_JAUDCL010000006.1"/>
</dbReference>
<proteinExistence type="predicted"/>
<dbReference type="InterPro" id="IPR027417">
    <property type="entry name" value="P-loop_NTPase"/>
</dbReference>
<dbReference type="Proteomes" id="UP001529380">
    <property type="component" value="Unassembled WGS sequence"/>
</dbReference>
<reference evidence="2" key="1">
    <citation type="submission" date="2023-06" db="EMBL/GenBank/DDBJ databases">
        <title>Identification and characterization of horizontal gene transfer across gut microbiota members of farm animals based on homology search.</title>
        <authorList>
            <person name="Zeman M."/>
            <person name="Kubasova T."/>
            <person name="Jahodarova E."/>
            <person name="Nykrynova M."/>
            <person name="Rychlik I."/>
        </authorList>
    </citation>
    <scope>NUCLEOTIDE SEQUENCE [LARGE SCALE GENOMIC DNA]</scope>
    <source>
        <strain evidence="2">ET340</strain>
    </source>
</reference>
<gene>
    <name evidence="1" type="ORF">QUW08_05320</name>
</gene>
<evidence type="ECO:0008006" key="3">
    <source>
        <dbReference type="Google" id="ProtNLM"/>
    </source>
</evidence>
<evidence type="ECO:0000313" key="2">
    <source>
        <dbReference type="Proteomes" id="UP001529380"/>
    </source>
</evidence>
<accession>A0ABT7UP97</accession>
<comment type="caution">
    <text evidence="1">The sequence shown here is derived from an EMBL/GenBank/DDBJ whole genome shotgun (WGS) entry which is preliminary data.</text>
</comment>
<reference evidence="1 2" key="3">
    <citation type="submission" date="2023-06" db="EMBL/GenBank/DDBJ databases">
        <authorList>
            <person name="Zeman M."/>
            <person name="Kubasova T."/>
            <person name="Jahodarova E."/>
            <person name="Nykrynova M."/>
            <person name="Rychlik I."/>
        </authorList>
    </citation>
    <scope>NUCLEOTIDE SEQUENCE [LARGE SCALE GENOMIC DNA]</scope>
    <source>
        <strain evidence="1 2">ET340</strain>
    </source>
</reference>
<dbReference type="EMBL" id="JAUDCL010000006">
    <property type="protein sequence ID" value="MDM8200717.1"/>
    <property type="molecule type" value="Genomic_DNA"/>
</dbReference>
<sequence length="361" mass="40532">MTEFSLDQFTRELQVHLEAHPLAQPADLVKYCRQRAFGASRTYAGEQEALQALAGEYAALTPDDAAPLLEPLGPGAARLNLAGAAASGLTPAQLARACILDSSLTPRDEAWFRRALEALEQLAARDALSPVCSRGMKSFLTLYRDKGCPPLRHSDAYRAAYQPHYRVFSGPLARLLPLMAAVSQRSAGLADNRRLAVAMDGCAAAGKTEAADWLSQVFCAGVVHMDDFFLPPHLRTAGRRGQPGGNVHYERFSIQVAPRLPWREPFSYQRFDCTRLTMNEWRQVPAVPVVFVEGAYALHPACRGEYGLKVFFDVSPQLQQQRIMQRNGPDQWVRFREEWIPMERLYQEHFQIRRHVDLIVE</sequence>